<evidence type="ECO:0000256" key="4">
    <source>
        <dbReference type="ARBA" id="ARBA00023014"/>
    </source>
</evidence>
<comment type="caution">
    <text evidence="6">The sequence shown here is derived from an EMBL/GenBank/DDBJ whole genome shotgun (WGS) entry which is preliminary data.</text>
</comment>
<protein>
    <submittedName>
        <fullName evidence="6">Non-heme iron oxygenase ferredoxin subunit</fullName>
    </submittedName>
</protein>
<feature type="domain" description="Rieske" evidence="5">
    <location>
        <begin position="5"/>
        <end position="105"/>
    </location>
</feature>
<keyword evidence="2" id="KW-0479">Metal-binding</keyword>
<dbReference type="CDD" id="cd03528">
    <property type="entry name" value="Rieske_RO_ferredoxin"/>
    <property type="match status" value="1"/>
</dbReference>
<accession>A0ABS9U883</accession>
<dbReference type="PROSITE" id="PS51296">
    <property type="entry name" value="RIESKE"/>
    <property type="match status" value="1"/>
</dbReference>
<gene>
    <name evidence="6" type="ORF">L0M17_21450</name>
</gene>
<name>A0ABS9U883_9MICC</name>
<reference evidence="6 7" key="1">
    <citation type="submission" date="2022-03" db="EMBL/GenBank/DDBJ databases">
        <title>Sinomonas sp. isolated from a soil.</title>
        <authorList>
            <person name="Han J."/>
            <person name="Kim D.-U."/>
        </authorList>
    </citation>
    <scope>NUCLEOTIDE SEQUENCE [LARGE SCALE GENOMIC DNA]</scope>
    <source>
        <strain evidence="6 7">5-5</strain>
    </source>
</reference>
<dbReference type="RefSeq" id="WP_241056669.1">
    <property type="nucleotide sequence ID" value="NZ_JAKZBV010000002.1"/>
</dbReference>
<dbReference type="Proteomes" id="UP001202922">
    <property type="component" value="Unassembled WGS sequence"/>
</dbReference>
<dbReference type="InterPro" id="IPR036922">
    <property type="entry name" value="Rieske_2Fe-2S_sf"/>
</dbReference>
<dbReference type="EMBL" id="JAKZBV010000002">
    <property type="protein sequence ID" value="MCH6472495.1"/>
    <property type="molecule type" value="Genomic_DNA"/>
</dbReference>
<evidence type="ECO:0000256" key="2">
    <source>
        <dbReference type="ARBA" id="ARBA00022723"/>
    </source>
</evidence>
<evidence type="ECO:0000313" key="6">
    <source>
        <dbReference type="EMBL" id="MCH6472495.1"/>
    </source>
</evidence>
<evidence type="ECO:0000259" key="5">
    <source>
        <dbReference type="PROSITE" id="PS51296"/>
    </source>
</evidence>
<keyword evidence="7" id="KW-1185">Reference proteome</keyword>
<evidence type="ECO:0000256" key="1">
    <source>
        <dbReference type="ARBA" id="ARBA00022714"/>
    </source>
</evidence>
<dbReference type="SUPFAM" id="SSF50022">
    <property type="entry name" value="ISP domain"/>
    <property type="match status" value="1"/>
</dbReference>
<evidence type="ECO:0000256" key="3">
    <source>
        <dbReference type="ARBA" id="ARBA00023004"/>
    </source>
</evidence>
<proteinExistence type="predicted"/>
<evidence type="ECO:0000313" key="7">
    <source>
        <dbReference type="Proteomes" id="UP001202922"/>
    </source>
</evidence>
<organism evidence="6 7">
    <name type="scientific">Sinomonas terrae</name>
    <dbReference type="NCBI Taxonomy" id="2908838"/>
    <lineage>
        <taxon>Bacteria</taxon>
        <taxon>Bacillati</taxon>
        <taxon>Actinomycetota</taxon>
        <taxon>Actinomycetes</taxon>
        <taxon>Micrococcales</taxon>
        <taxon>Micrococcaceae</taxon>
        <taxon>Sinomonas</taxon>
    </lineage>
</organism>
<dbReference type="PANTHER" id="PTHR21496">
    <property type="entry name" value="FERREDOXIN-RELATED"/>
    <property type="match status" value="1"/>
</dbReference>
<dbReference type="PANTHER" id="PTHR21496:SF23">
    <property type="entry name" value="3-PHENYLPROPIONATE_CINNAMIC ACID DIOXYGENASE FERREDOXIN SUBUNIT"/>
    <property type="match status" value="1"/>
</dbReference>
<dbReference type="InterPro" id="IPR017941">
    <property type="entry name" value="Rieske_2Fe-2S"/>
</dbReference>
<keyword evidence="4" id="KW-0411">Iron-sulfur</keyword>
<sequence length="119" mass="12853">MREGIDVCGPDEIEEGTARVIEPEESGFDESIALFHTETGCFFALDDRCTHEDASLAEGWIEGETVECPLHSSSFSLRTGKVLCLPATRDARTHRVEVAGGRVVLYPGVDADGAARANE</sequence>
<keyword evidence="1" id="KW-0001">2Fe-2S</keyword>
<dbReference type="Pfam" id="PF00355">
    <property type="entry name" value="Rieske"/>
    <property type="match status" value="1"/>
</dbReference>
<dbReference type="Gene3D" id="2.102.10.10">
    <property type="entry name" value="Rieske [2Fe-2S] iron-sulphur domain"/>
    <property type="match status" value="1"/>
</dbReference>
<keyword evidence="3" id="KW-0408">Iron</keyword>